<dbReference type="Pfam" id="PF07690">
    <property type="entry name" value="MFS_1"/>
    <property type="match status" value="1"/>
</dbReference>
<feature type="transmembrane region" description="Helical" evidence="7">
    <location>
        <begin position="154"/>
        <end position="174"/>
    </location>
</feature>
<name>A0A498CD12_9MICO</name>
<feature type="transmembrane region" description="Helical" evidence="7">
    <location>
        <begin position="265"/>
        <end position="284"/>
    </location>
</feature>
<evidence type="ECO:0000313" key="9">
    <source>
        <dbReference type="EMBL" id="RLK52869.1"/>
    </source>
</evidence>
<feature type="transmembrane region" description="Helical" evidence="7">
    <location>
        <begin position="86"/>
        <end position="106"/>
    </location>
</feature>
<reference evidence="9 10" key="1">
    <citation type="journal article" date="2015" name="Stand. Genomic Sci.">
        <title>Genomic Encyclopedia of Bacterial and Archaeal Type Strains, Phase III: the genomes of soil and plant-associated and newly described type strains.</title>
        <authorList>
            <person name="Whitman W.B."/>
            <person name="Woyke T."/>
            <person name="Klenk H.P."/>
            <person name="Zhou Y."/>
            <person name="Lilburn T.G."/>
            <person name="Beck B.J."/>
            <person name="De Vos P."/>
            <person name="Vandamme P."/>
            <person name="Eisen J.A."/>
            <person name="Garrity G."/>
            <person name="Hugenholtz P."/>
            <person name="Kyrpides N.C."/>
        </authorList>
    </citation>
    <scope>NUCLEOTIDE SEQUENCE [LARGE SCALE GENOMIC DNA]</scope>
    <source>
        <strain evidence="9 10">S2T63</strain>
    </source>
</reference>
<gene>
    <name evidence="9" type="ORF">C7474_0830</name>
</gene>
<dbReference type="InterPro" id="IPR050171">
    <property type="entry name" value="MFS_Transporters"/>
</dbReference>
<dbReference type="Proteomes" id="UP000273158">
    <property type="component" value="Unassembled WGS sequence"/>
</dbReference>
<dbReference type="SUPFAM" id="SSF103473">
    <property type="entry name" value="MFS general substrate transporter"/>
    <property type="match status" value="1"/>
</dbReference>
<dbReference type="GO" id="GO:0022857">
    <property type="term" value="F:transmembrane transporter activity"/>
    <property type="evidence" value="ECO:0007669"/>
    <property type="project" value="InterPro"/>
</dbReference>
<dbReference type="InterPro" id="IPR036259">
    <property type="entry name" value="MFS_trans_sf"/>
</dbReference>
<feature type="transmembrane region" description="Helical" evidence="7">
    <location>
        <begin position="21"/>
        <end position="45"/>
    </location>
</feature>
<dbReference type="GO" id="GO:0005886">
    <property type="term" value="C:plasma membrane"/>
    <property type="evidence" value="ECO:0007669"/>
    <property type="project" value="UniProtKB-SubCell"/>
</dbReference>
<proteinExistence type="predicted"/>
<evidence type="ECO:0000313" key="10">
    <source>
        <dbReference type="Proteomes" id="UP000273158"/>
    </source>
</evidence>
<evidence type="ECO:0000256" key="2">
    <source>
        <dbReference type="ARBA" id="ARBA00022448"/>
    </source>
</evidence>
<evidence type="ECO:0000256" key="3">
    <source>
        <dbReference type="ARBA" id="ARBA00022475"/>
    </source>
</evidence>
<keyword evidence="10" id="KW-1185">Reference proteome</keyword>
<dbReference type="EMBL" id="RCDB01000001">
    <property type="protein sequence ID" value="RLK52869.1"/>
    <property type="molecule type" value="Genomic_DNA"/>
</dbReference>
<feature type="transmembrane region" description="Helical" evidence="7">
    <location>
        <begin position="180"/>
        <end position="198"/>
    </location>
</feature>
<feature type="transmembrane region" description="Helical" evidence="7">
    <location>
        <begin position="321"/>
        <end position="341"/>
    </location>
</feature>
<dbReference type="InterPro" id="IPR011701">
    <property type="entry name" value="MFS"/>
</dbReference>
<dbReference type="CDD" id="cd06174">
    <property type="entry name" value="MFS"/>
    <property type="match status" value="1"/>
</dbReference>
<dbReference type="RefSeq" id="WP_121057651.1">
    <property type="nucleotide sequence ID" value="NZ_RCDB01000001.1"/>
</dbReference>
<dbReference type="Gene3D" id="1.20.1250.20">
    <property type="entry name" value="MFS general substrate transporter like domains"/>
    <property type="match status" value="1"/>
</dbReference>
<evidence type="ECO:0000256" key="1">
    <source>
        <dbReference type="ARBA" id="ARBA00004651"/>
    </source>
</evidence>
<feature type="transmembrane region" description="Helical" evidence="7">
    <location>
        <begin position="51"/>
        <end position="74"/>
    </location>
</feature>
<keyword evidence="6 7" id="KW-0472">Membrane</keyword>
<dbReference type="PROSITE" id="PS00216">
    <property type="entry name" value="SUGAR_TRANSPORT_1"/>
    <property type="match status" value="1"/>
</dbReference>
<dbReference type="InterPro" id="IPR020846">
    <property type="entry name" value="MFS_dom"/>
</dbReference>
<dbReference type="PANTHER" id="PTHR23517">
    <property type="entry name" value="RESISTANCE PROTEIN MDTM, PUTATIVE-RELATED-RELATED"/>
    <property type="match status" value="1"/>
</dbReference>
<sequence length="415" mass="42100">MSAATTPIAIADAARHRTKPWLRAAAALFAVAWGGNEFTPLLVTYRLHDNLGALTVNVLLGAYVIGIVPALLLGGPLSDRFGRRPLLLPAPLIALAGSAVLAAAAGEPVLLFAGRVLSGVALGLVMAVGTAWIKELSEAPFDASASGSGARRAALSLTTGFALGAAVAAALAQFAPLPEVLPYLVNVALCAASFAFALRTPESHPRDPARGGRLRDDLRIPSASHRRFLGVVAPMSPWVFGTAASAYAILPALLVDRVAGFEVGFAGLMCLVSLGCGVGAQTLARRIDLPGGCRGVTAALAAVVPGMLLAAATALTWSVALALVAAAALGIGYGLLLVGGLMEVQRIAGPDDLAGLTAVFYSLSYVGFFVPAVLAAISPVIGYPTLFVAGAVIAALSAALVWRAHVNGKRRALAA</sequence>
<dbReference type="InterPro" id="IPR005829">
    <property type="entry name" value="Sugar_transporter_CS"/>
</dbReference>
<comment type="subcellular location">
    <subcellularLocation>
        <location evidence="1">Cell membrane</location>
        <topology evidence="1">Multi-pass membrane protein</topology>
    </subcellularLocation>
</comment>
<dbReference type="PROSITE" id="PS50850">
    <property type="entry name" value="MFS"/>
    <property type="match status" value="1"/>
</dbReference>
<feature type="transmembrane region" description="Helical" evidence="7">
    <location>
        <begin position="112"/>
        <end position="133"/>
    </location>
</feature>
<keyword evidence="5 7" id="KW-1133">Transmembrane helix</keyword>
<accession>A0A498CD12</accession>
<dbReference type="PANTHER" id="PTHR23517:SF3">
    <property type="entry name" value="INTEGRAL MEMBRANE TRANSPORT PROTEIN"/>
    <property type="match status" value="1"/>
</dbReference>
<evidence type="ECO:0000256" key="4">
    <source>
        <dbReference type="ARBA" id="ARBA00022692"/>
    </source>
</evidence>
<feature type="transmembrane region" description="Helical" evidence="7">
    <location>
        <begin position="353"/>
        <end position="377"/>
    </location>
</feature>
<evidence type="ECO:0000256" key="5">
    <source>
        <dbReference type="ARBA" id="ARBA00022989"/>
    </source>
</evidence>
<organism evidence="9 10">
    <name type="scientific">Microbacterium telephonicum</name>
    <dbReference type="NCBI Taxonomy" id="1714841"/>
    <lineage>
        <taxon>Bacteria</taxon>
        <taxon>Bacillati</taxon>
        <taxon>Actinomycetota</taxon>
        <taxon>Actinomycetes</taxon>
        <taxon>Micrococcales</taxon>
        <taxon>Microbacteriaceae</taxon>
        <taxon>Microbacterium</taxon>
    </lineage>
</organism>
<protein>
    <submittedName>
        <fullName evidence="9">Putative MFS family arabinose efflux permease</fullName>
    </submittedName>
</protein>
<dbReference type="OrthoDB" id="5242249at2"/>
<evidence type="ECO:0000259" key="8">
    <source>
        <dbReference type="PROSITE" id="PS50850"/>
    </source>
</evidence>
<feature type="transmembrane region" description="Helical" evidence="7">
    <location>
        <begin position="296"/>
        <end position="315"/>
    </location>
</feature>
<evidence type="ECO:0000256" key="7">
    <source>
        <dbReference type="SAM" id="Phobius"/>
    </source>
</evidence>
<feature type="transmembrane region" description="Helical" evidence="7">
    <location>
        <begin position="383"/>
        <end position="402"/>
    </location>
</feature>
<dbReference type="AlphaFoldDB" id="A0A498CD12"/>
<feature type="transmembrane region" description="Helical" evidence="7">
    <location>
        <begin position="228"/>
        <end position="253"/>
    </location>
</feature>
<keyword evidence="2" id="KW-0813">Transport</keyword>
<feature type="domain" description="Major facilitator superfamily (MFS) profile" evidence="8">
    <location>
        <begin position="20"/>
        <end position="415"/>
    </location>
</feature>
<comment type="caution">
    <text evidence="9">The sequence shown here is derived from an EMBL/GenBank/DDBJ whole genome shotgun (WGS) entry which is preliminary data.</text>
</comment>
<keyword evidence="3" id="KW-1003">Cell membrane</keyword>
<evidence type="ECO:0000256" key="6">
    <source>
        <dbReference type="ARBA" id="ARBA00023136"/>
    </source>
</evidence>
<keyword evidence="4 7" id="KW-0812">Transmembrane</keyword>